<comment type="similarity">
    <text evidence="1">Belongs to the membrane fusion protein (MFP) (TC 8.A.1) family.</text>
</comment>
<dbReference type="Pfam" id="PF25967">
    <property type="entry name" value="RND-MFP_C"/>
    <property type="match status" value="1"/>
</dbReference>
<evidence type="ECO:0000256" key="2">
    <source>
        <dbReference type="SAM" id="Coils"/>
    </source>
</evidence>
<accession>A0A512NRA6</accession>
<feature type="domain" description="CzcB-like barrel-sandwich hybrid" evidence="5">
    <location>
        <begin position="72"/>
        <end position="193"/>
    </location>
</feature>
<evidence type="ECO:0000313" key="7">
    <source>
        <dbReference type="Proteomes" id="UP000321058"/>
    </source>
</evidence>
<dbReference type="EMBL" id="BKAJ01000228">
    <property type="protein sequence ID" value="GEP61486.1"/>
    <property type="molecule type" value="Genomic_DNA"/>
</dbReference>
<dbReference type="InterPro" id="IPR058627">
    <property type="entry name" value="MdtA-like_C"/>
</dbReference>
<dbReference type="PANTHER" id="PTHR30469">
    <property type="entry name" value="MULTIDRUG RESISTANCE PROTEIN MDTA"/>
    <property type="match status" value="1"/>
</dbReference>
<evidence type="ECO:0000256" key="1">
    <source>
        <dbReference type="ARBA" id="ARBA00009477"/>
    </source>
</evidence>
<dbReference type="InterPro" id="IPR058647">
    <property type="entry name" value="BSH_CzcB-like"/>
</dbReference>
<comment type="caution">
    <text evidence="6">The sequence shown here is derived from an EMBL/GenBank/DDBJ whole genome shotgun (WGS) entry which is preliminary data.</text>
</comment>
<proteinExistence type="inferred from homology"/>
<dbReference type="GO" id="GO:1990281">
    <property type="term" value="C:efflux pump complex"/>
    <property type="evidence" value="ECO:0007669"/>
    <property type="project" value="TreeGrafter"/>
</dbReference>
<reference evidence="6 7" key="1">
    <citation type="submission" date="2019-07" db="EMBL/GenBank/DDBJ databases">
        <title>Whole genome shotgun sequence of Reyranella soli NBRC 108950.</title>
        <authorList>
            <person name="Hosoyama A."/>
            <person name="Uohara A."/>
            <person name="Ohji S."/>
            <person name="Ichikawa N."/>
        </authorList>
    </citation>
    <scope>NUCLEOTIDE SEQUENCE [LARGE SCALE GENOMIC DNA]</scope>
    <source>
        <strain evidence="6 7">NBRC 108950</strain>
    </source>
</reference>
<dbReference type="Gene3D" id="1.10.287.470">
    <property type="entry name" value="Helix hairpin bin"/>
    <property type="match status" value="1"/>
</dbReference>
<evidence type="ECO:0000259" key="5">
    <source>
        <dbReference type="Pfam" id="PF25973"/>
    </source>
</evidence>
<dbReference type="FunFam" id="2.40.30.170:FF:000010">
    <property type="entry name" value="Efflux RND transporter periplasmic adaptor subunit"/>
    <property type="match status" value="1"/>
</dbReference>
<name>A0A512NRA6_9HYPH</name>
<dbReference type="AlphaFoldDB" id="A0A512NRA6"/>
<keyword evidence="2" id="KW-0175">Coiled coil</keyword>
<dbReference type="GO" id="GO:0015562">
    <property type="term" value="F:efflux transmembrane transporter activity"/>
    <property type="evidence" value="ECO:0007669"/>
    <property type="project" value="TreeGrafter"/>
</dbReference>
<dbReference type="SUPFAM" id="SSF111369">
    <property type="entry name" value="HlyD-like secretion proteins"/>
    <property type="match status" value="1"/>
</dbReference>
<dbReference type="Proteomes" id="UP000321058">
    <property type="component" value="Unassembled WGS sequence"/>
</dbReference>
<feature type="coiled-coil region" evidence="2">
    <location>
        <begin position="102"/>
        <end position="160"/>
    </location>
</feature>
<keyword evidence="7" id="KW-1185">Reference proteome</keyword>
<feature type="domain" description="Multidrug resistance protein MdtA-like C-terminal permuted SH3" evidence="4">
    <location>
        <begin position="282"/>
        <end position="347"/>
    </location>
</feature>
<dbReference type="Pfam" id="PF25954">
    <property type="entry name" value="Beta-barrel_RND_2"/>
    <property type="match status" value="1"/>
</dbReference>
<dbReference type="Gene3D" id="2.40.30.170">
    <property type="match status" value="1"/>
</dbReference>
<protein>
    <submittedName>
        <fullName evidence="6">MexH family multidrug efflux RND transporter periplasmic adaptor subunit</fullName>
    </submittedName>
</protein>
<dbReference type="Gene3D" id="2.40.50.100">
    <property type="match status" value="1"/>
</dbReference>
<dbReference type="Gene3D" id="2.40.420.20">
    <property type="match status" value="1"/>
</dbReference>
<evidence type="ECO:0000259" key="3">
    <source>
        <dbReference type="Pfam" id="PF25954"/>
    </source>
</evidence>
<evidence type="ECO:0000313" key="6">
    <source>
        <dbReference type="EMBL" id="GEP61486.1"/>
    </source>
</evidence>
<dbReference type="InterPro" id="IPR058792">
    <property type="entry name" value="Beta-barrel_RND_2"/>
</dbReference>
<evidence type="ECO:0000259" key="4">
    <source>
        <dbReference type="Pfam" id="PF25967"/>
    </source>
</evidence>
<gene>
    <name evidence="6" type="ORF">RSO01_86520</name>
</gene>
<dbReference type="NCBIfam" id="TIGR01730">
    <property type="entry name" value="RND_mfp"/>
    <property type="match status" value="1"/>
</dbReference>
<dbReference type="Pfam" id="PF25973">
    <property type="entry name" value="BSH_CzcB"/>
    <property type="match status" value="1"/>
</dbReference>
<dbReference type="InterPro" id="IPR006143">
    <property type="entry name" value="RND_pump_MFP"/>
</dbReference>
<dbReference type="RefSeq" id="WP_147156783.1">
    <property type="nucleotide sequence ID" value="NZ_BKAJ01000228.1"/>
</dbReference>
<organism evidence="6 7">
    <name type="scientific">Reyranella soli</name>
    <dbReference type="NCBI Taxonomy" id="1230389"/>
    <lineage>
        <taxon>Bacteria</taxon>
        <taxon>Pseudomonadati</taxon>
        <taxon>Pseudomonadota</taxon>
        <taxon>Alphaproteobacteria</taxon>
        <taxon>Hyphomicrobiales</taxon>
        <taxon>Reyranellaceae</taxon>
        <taxon>Reyranella</taxon>
    </lineage>
</organism>
<dbReference type="OrthoDB" id="9806939at2"/>
<dbReference type="PANTHER" id="PTHR30469:SF11">
    <property type="entry name" value="BLL4320 PROTEIN"/>
    <property type="match status" value="1"/>
</dbReference>
<feature type="domain" description="CusB-like beta-barrel" evidence="3">
    <location>
        <begin position="202"/>
        <end position="275"/>
    </location>
</feature>
<sequence length="376" mass="39928">MIKRMLIMLVLVGAVLGGLFGFKGFVNGKIKEAMAGMANTPQTISAAKATSSDWQPTIDAVGSLRAVRGADLSLEVPGVVEEILFNSGDEVQAGQILLRLRAEDEIAKLQSLEATAQLAQINYDRDVKQFKAQAISQAVVDNDEANLRNAKAQVAQQKAIVDKKTLRAPFAGKLGLRQVDLGQFLSAGTVIATLQSLDPIFVDFLLPQQAVAQLNVGAKVEAKVDAFPDRVFTGKITAINPKVETASRNVQVRATLPNADQKLLPGMFATVQLETGAAQHLVTLPQTAVSYNPYGSLVYLVDDKGKGGDGKAQLTVRQVFVTTGATRGDQVAILKGVADGDMVVTSGQVKLRNGVPIAIDNSVVPKNDPAPKIVDH</sequence>